<reference evidence="2 3" key="1">
    <citation type="submission" date="2024-11" db="EMBL/GenBank/DDBJ databases">
        <title>A near-complete genome assembly of Cinchona calisaya.</title>
        <authorList>
            <person name="Lian D.C."/>
            <person name="Zhao X.W."/>
            <person name="Wei L."/>
        </authorList>
    </citation>
    <scope>NUCLEOTIDE SEQUENCE [LARGE SCALE GENOMIC DNA]</scope>
    <source>
        <tissue evidence="2">Nenye</tissue>
    </source>
</reference>
<protein>
    <recommendedName>
        <fullName evidence="1">Retrotransposon gag domain-containing protein</fullName>
    </recommendedName>
</protein>
<keyword evidence="3" id="KW-1185">Reference proteome</keyword>
<sequence>MQQQKLQQEQTQSSYFEKLYRANAPNFEGRLDPDVALNWIAQMETKFKALRFPEDVKVQVVILFLVGDAENWWRSIEPMIDVTENDVTWEEFKEMFLDQYFHRALRKKRKNDFLSLRQIGNTMMHQYANKFTSLGRFCPKVFEDEKMDRFE</sequence>
<gene>
    <name evidence="2" type="ORF">ACH5RR_030001</name>
</gene>
<name>A0ABD2YWV8_9GENT</name>
<organism evidence="2 3">
    <name type="scientific">Cinchona calisaya</name>
    <dbReference type="NCBI Taxonomy" id="153742"/>
    <lineage>
        <taxon>Eukaryota</taxon>
        <taxon>Viridiplantae</taxon>
        <taxon>Streptophyta</taxon>
        <taxon>Embryophyta</taxon>
        <taxon>Tracheophyta</taxon>
        <taxon>Spermatophyta</taxon>
        <taxon>Magnoliopsida</taxon>
        <taxon>eudicotyledons</taxon>
        <taxon>Gunneridae</taxon>
        <taxon>Pentapetalae</taxon>
        <taxon>asterids</taxon>
        <taxon>lamiids</taxon>
        <taxon>Gentianales</taxon>
        <taxon>Rubiaceae</taxon>
        <taxon>Cinchonoideae</taxon>
        <taxon>Cinchoneae</taxon>
        <taxon>Cinchona</taxon>
    </lineage>
</organism>
<evidence type="ECO:0000259" key="1">
    <source>
        <dbReference type="Pfam" id="PF03732"/>
    </source>
</evidence>
<evidence type="ECO:0000313" key="2">
    <source>
        <dbReference type="EMBL" id="KAL3510600.1"/>
    </source>
</evidence>
<comment type="caution">
    <text evidence="2">The sequence shown here is derived from an EMBL/GenBank/DDBJ whole genome shotgun (WGS) entry which is preliminary data.</text>
</comment>
<dbReference type="EMBL" id="JBJUIK010000012">
    <property type="protein sequence ID" value="KAL3510600.1"/>
    <property type="molecule type" value="Genomic_DNA"/>
</dbReference>
<dbReference type="Pfam" id="PF03732">
    <property type="entry name" value="Retrotrans_gag"/>
    <property type="match status" value="1"/>
</dbReference>
<evidence type="ECO:0000313" key="3">
    <source>
        <dbReference type="Proteomes" id="UP001630127"/>
    </source>
</evidence>
<accession>A0ABD2YWV8</accession>
<dbReference type="InterPro" id="IPR005162">
    <property type="entry name" value="Retrotrans_gag_dom"/>
</dbReference>
<proteinExistence type="predicted"/>
<feature type="domain" description="Retrotransposon gag" evidence="1">
    <location>
        <begin position="60"/>
        <end position="149"/>
    </location>
</feature>
<dbReference type="AlphaFoldDB" id="A0ABD2YWV8"/>
<dbReference type="Proteomes" id="UP001630127">
    <property type="component" value="Unassembled WGS sequence"/>
</dbReference>